<dbReference type="InterPro" id="IPR036249">
    <property type="entry name" value="Thioredoxin-like_sf"/>
</dbReference>
<gene>
    <name evidence="1" type="ordered locus">Lbys_3151</name>
</gene>
<dbReference type="Proteomes" id="UP000007435">
    <property type="component" value="Chromosome"/>
</dbReference>
<dbReference type="eggNOG" id="COG3411">
    <property type="taxonomic scope" value="Bacteria"/>
</dbReference>
<dbReference type="CDD" id="cd02980">
    <property type="entry name" value="TRX_Fd_family"/>
    <property type="match status" value="1"/>
</dbReference>
<proteinExistence type="predicted"/>
<reference evidence="1 2" key="2">
    <citation type="journal article" date="2011" name="Stand. Genomic Sci.">
        <title>Complete genome sequence of Leadbetterella byssophila type strain (4M15).</title>
        <authorList>
            <person name="Abt B."/>
            <person name="Teshima H."/>
            <person name="Lucas S."/>
            <person name="Lapidus A."/>
            <person name="Del Rio T.G."/>
            <person name="Nolan M."/>
            <person name="Tice H."/>
            <person name="Cheng J.F."/>
            <person name="Pitluck S."/>
            <person name="Liolios K."/>
            <person name="Pagani I."/>
            <person name="Ivanova N."/>
            <person name="Mavromatis K."/>
            <person name="Pati A."/>
            <person name="Tapia R."/>
            <person name="Han C."/>
            <person name="Goodwin L."/>
            <person name="Chen A."/>
            <person name="Palaniappan K."/>
            <person name="Land M."/>
            <person name="Hauser L."/>
            <person name="Chang Y.J."/>
            <person name="Jeffries C.D."/>
            <person name="Rohde M."/>
            <person name="Goker M."/>
            <person name="Tindall B.J."/>
            <person name="Detter J.C."/>
            <person name="Woyke T."/>
            <person name="Bristow J."/>
            <person name="Eisen J.A."/>
            <person name="Markowitz V."/>
            <person name="Hugenholtz P."/>
            <person name="Klenk H.P."/>
            <person name="Kyrpides N.C."/>
        </authorList>
    </citation>
    <scope>NUCLEOTIDE SEQUENCE [LARGE SCALE GENOMIC DNA]</scope>
    <source>
        <strain evidence="2">DSM 17132 / JCM 16389 / KACC 11308 / NBRC 106382 / 4M15</strain>
    </source>
</reference>
<evidence type="ECO:0000313" key="2">
    <source>
        <dbReference type="Proteomes" id="UP000007435"/>
    </source>
</evidence>
<dbReference type="KEGG" id="lby:Lbys_3151"/>
<dbReference type="HOGENOM" id="CLU_126515_1_0_10"/>
<dbReference type="AlphaFoldDB" id="E4RV74"/>
<dbReference type="STRING" id="649349.Lbys_3151"/>
<reference key="1">
    <citation type="submission" date="2010-11" db="EMBL/GenBank/DDBJ databases">
        <title>The complete genome of Leadbetterella byssophila DSM 17132.</title>
        <authorList>
            <consortium name="US DOE Joint Genome Institute (JGI-PGF)"/>
            <person name="Lucas S."/>
            <person name="Copeland A."/>
            <person name="Lapidus A."/>
            <person name="Glavina del Rio T."/>
            <person name="Dalin E."/>
            <person name="Tice H."/>
            <person name="Bruce D."/>
            <person name="Goodwin L."/>
            <person name="Pitluck S."/>
            <person name="Kyrpides N."/>
            <person name="Mavromatis K."/>
            <person name="Ivanova N."/>
            <person name="Teshima H."/>
            <person name="Brettin T."/>
            <person name="Detter J.C."/>
            <person name="Han C."/>
            <person name="Tapia R."/>
            <person name="Land M."/>
            <person name="Hauser L."/>
            <person name="Markowitz V."/>
            <person name="Cheng J.-F."/>
            <person name="Hugenholtz P."/>
            <person name="Woyke T."/>
            <person name="Wu D."/>
            <person name="Tindall B."/>
            <person name="Pomrenke H.G."/>
            <person name="Brambilla E."/>
            <person name="Klenk H.-P."/>
            <person name="Eisen J.A."/>
        </authorList>
    </citation>
    <scope>NUCLEOTIDE SEQUENCE [LARGE SCALE GENOMIC DNA]</scope>
    <source>
        <strain>DSM 17132</strain>
    </source>
</reference>
<organism evidence="1 2">
    <name type="scientific">Leadbetterella byssophila (strain DSM 17132 / JCM 16389 / KACC 11308 / NBRC 106382 / 4M15)</name>
    <dbReference type="NCBI Taxonomy" id="649349"/>
    <lineage>
        <taxon>Bacteria</taxon>
        <taxon>Pseudomonadati</taxon>
        <taxon>Bacteroidota</taxon>
        <taxon>Cytophagia</taxon>
        <taxon>Cytophagales</taxon>
        <taxon>Leadbetterellaceae</taxon>
        <taxon>Leadbetterella</taxon>
    </lineage>
</organism>
<evidence type="ECO:0000313" key="1">
    <source>
        <dbReference type="EMBL" id="ADQ18812.1"/>
    </source>
</evidence>
<sequence length="101" mass="11393">MKYEKHVFICTNDKVAPKKCCGSERGMILVNLFKEKMKEKGLNKTMRAQKTGCLDVCAFGPGMVVYPEGVFYGNVTPEDVDEIIESHLENGIPVERLRLPE</sequence>
<accession>E4RV74</accession>
<dbReference type="SUPFAM" id="SSF52833">
    <property type="entry name" value="Thioredoxin-like"/>
    <property type="match status" value="1"/>
</dbReference>
<dbReference type="Gene3D" id="3.40.30.10">
    <property type="entry name" value="Glutaredoxin"/>
    <property type="match status" value="1"/>
</dbReference>
<dbReference type="EMBL" id="CP002305">
    <property type="protein sequence ID" value="ADQ18812.1"/>
    <property type="molecule type" value="Genomic_DNA"/>
</dbReference>
<name>E4RV74_LEAB4</name>
<dbReference type="RefSeq" id="WP_013409839.1">
    <property type="nucleotide sequence ID" value="NC_014655.1"/>
</dbReference>
<keyword evidence="2" id="KW-1185">Reference proteome</keyword>
<protein>
    <submittedName>
        <fullName evidence="1">Sucraseferredoxin family protein</fullName>
    </submittedName>
</protein>
<dbReference type="OrthoDB" id="9800692at2"/>